<evidence type="ECO:0000313" key="2">
    <source>
        <dbReference type="EMBL" id="NBI29112.1"/>
    </source>
</evidence>
<dbReference type="GO" id="GO:0006260">
    <property type="term" value="P:DNA replication"/>
    <property type="evidence" value="ECO:0007669"/>
    <property type="project" value="TreeGrafter"/>
</dbReference>
<protein>
    <recommendedName>
        <fullName evidence="1">IstB-like ATP-binding domain-containing protein</fullName>
    </recommendedName>
</protein>
<dbReference type="EMBL" id="SIJB01000022">
    <property type="protein sequence ID" value="NBI29112.1"/>
    <property type="molecule type" value="Genomic_DNA"/>
</dbReference>
<dbReference type="InterPro" id="IPR002611">
    <property type="entry name" value="IstB_ATP-bd"/>
</dbReference>
<keyword evidence="3" id="KW-1185">Reference proteome</keyword>
<comment type="caution">
    <text evidence="2">The sequence shown here is derived from an EMBL/GenBank/DDBJ whole genome shotgun (WGS) entry which is preliminary data.</text>
</comment>
<accession>A0A6N9Q2U6</accession>
<dbReference type="PANTHER" id="PTHR30050">
    <property type="entry name" value="CHROMOSOMAL REPLICATION INITIATOR PROTEIN DNAA"/>
    <property type="match status" value="1"/>
</dbReference>
<proteinExistence type="predicted"/>
<reference evidence="2 3" key="1">
    <citation type="submission" date="2019-01" db="EMBL/GenBank/DDBJ databases">
        <title>Chengkuizengella sp. nov., isolated from deep-sea sediment of East Pacific Ocean.</title>
        <authorList>
            <person name="Yang J."/>
            <person name="Lai Q."/>
            <person name="Shao Z."/>
        </authorList>
    </citation>
    <scope>NUCLEOTIDE SEQUENCE [LARGE SCALE GENOMIC DNA]</scope>
    <source>
        <strain evidence="2 3">YPA3-1-1</strain>
    </source>
</reference>
<dbReference type="Proteomes" id="UP000448943">
    <property type="component" value="Unassembled WGS sequence"/>
</dbReference>
<dbReference type="SUPFAM" id="SSF52540">
    <property type="entry name" value="P-loop containing nucleoside triphosphate hydrolases"/>
    <property type="match status" value="1"/>
</dbReference>
<dbReference type="GO" id="GO:0005524">
    <property type="term" value="F:ATP binding"/>
    <property type="evidence" value="ECO:0007669"/>
    <property type="project" value="InterPro"/>
</dbReference>
<gene>
    <name evidence="2" type="ORF">ERL59_09085</name>
</gene>
<evidence type="ECO:0000313" key="3">
    <source>
        <dbReference type="Proteomes" id="UP000448943"/>
    </source>
</evidence>
<evidence type="ECO:0000259" key="1">
    <source>
        <dbReference type="Pfam" id="PF01695"/>
    </source>
</evidence>
<dbReference type="InterPro" id="IPR027417">
    <property type="entry name" value="P-loop_NTPase"/>
</dbReference>
<dbReference type="PANTHER" id="PTHR30050:SF4">
    <property type="entry name" value="ATP-BINDING PROTEIN RV3427C IN INSERTION SEQUENCE-RELATED"/>
    <property type="match status" value="1"/>
</dbReference>
<sequence length="307" mass="35011">MKLKRKIQMLCMSQIIINKRMVIQMIAGTQAIAQAVSLIPSSVNLWDDDLRKDAYCCLGCKKEIKRIKTGLGNLNPLPSCKCKIDEYENEVCEREQANRRARQDRIMKQSLISETLKQVSFDNFILRSGTERAYSEFKSFADDFDNQTFGKMVYGTVGNGKSHLAAATHHELYEQGYVTLFLDCSQLFNLVKDTMNRNSKITIMEIINAAISCDLLTLDELGSGCLTEYEYNSILYPIINGRMGKKTNYTTNLNLKELKQWFAKDKYGNPLDHKGRMLDRIIGSCDIFENIASSKRQEDAMKRLGVS</sequence>
<organism evidence="2 3">
    <name type="scientific">Chengkuizengella marina</name>
    <dbReference type="NCBI Taxonomy" id="2507566"/>
    <lineage>
        <taxon>Bacteria</taxon>
        <taxon>Bacillati</taxon>
        <taxon>Bacillota</taxon>
        <taxon>Bacilli</taxon>
        <taxon>Bacillales</taxon>
        <taxon>Paenibacillaceae</taxon>
        <taxon>Chengkuizengella</taxon>
    </lineage>
</organism>
<dbReference type="AlphaFoldDB" id="A0A6N9Q2U6"/>
<name>A0A6N9Q2U6_9BACL</name>
<feature type="domain" description="IstB-like ATP-binding" evidence="1">
    <location>
        <begin position="89"/>
        <end position="298"/>
    </location>
</feature>
<dbReference type="Pfam" id="PF01695">
    <property type="entry name" value="IstB_IS21"/>
    <property type="match status" value="1"/>
</dbReference>
<dbReference type="Gene3D" id="3.40.50.300">
    <property type="entry name" value="P-loop containing nucleotide triphosphate hydrolases"/>
    <property type="match status" value="1"/>
</dbReference>